<comment type="similarity">
    <text evidence="2">Belongs to the HPPK family.</text>
</comment>
<dbReference type="InterPro" id="IPR000550">
    <property type="entry name" value="Hppk"/>
</dbReference>
<evidence type="ECO:0000256" key="4">
    <source>
        <dbReference type="ARBA" id="ARBA00016218"/>
    </source>
</evidence>
<dbReference type="Gene3D" id="3.30.70.560">
    <property type="entry name" value="7,8-Dihydro-6-hydroxymethylpterin-pyrophosphokinase HPPK"/>
    <property type="match status" value="1"/>
</dbReference>
<evidence type="ECO:0000256" key="3">
    <source>
        <dbReference type="ARBA" id="ARBA00013253"/>
    </source>
</evidence>
<dbReference type="PROSITE" id="PS00794">
    <property type="entry name" value="HPPK"/>
    <property type="match status" value="1"/>
</dbReference>
<dbReference type="SUPFAM" id="SSF55083">
    <property type="entry name" value="6-hydroxymethyl-7,8-dihydropterin pyrophosphokinase, HPPK"/>
    <property type="match status" value="1"/>
</dbReference>
<dbReference type="PANTHER" id="PTHR43071:SF1">
    <property type="entry name" value="2-AMINO-4-HYDROXY-6-HYDROXYMETHYLDIHYDROPTERIDINE PYROPHOSPHOKINASE"/>
    <property type="match status" value="1"/>
</dbReference>
<evidence type="ECO:0000256" key="6">
    <source>
        <dbReference type="ARBA" id="ARBA00022741"/>
    </source>
</evidence>
<evidence type="ECO:0000256" key="2">
    <source>
        <dbReference type="ARBA" id="ARBA00005810"/>
    </source>
</evidence>
<dbReference type="GO" id="GO:0046656">
    <property type="term" value="P:folic acid biosynthetic process"/>
    <property type="evidence" value="ECO:0007669"/>
    <property type="project" value="UniProtKB-KW"/>
</dbReference>
<dbReference type="NCBIfam" id="TIGR01498">
    <property type="entry name" value="folK"/>
    <property type="match status" value="1"/>
</dbReference>
<dbReference type="AlphaFoldDB" id="A0A7W6BSH4"/>
<keyword evidence="8" id="KW-0067">ATP-binding</keyword>
<evidence type="ECO:0000256" key="5">
    <source>
        <dbReference type="ARBA" id="ARBA00022679"/>
    </source>
</evidence>
<dbReference type="Pfam" id="PF01288">
    <property type="entry name" value="HPPK"/>
    <property type="match status" value="1"/>
</dbReference>
<comment type="pathway">
    <text evidence="1">Cofactor biosynthesis; tetrahydrofolate biosynthesis; 2-amino-4-hydroxy-6-hydroxymethyl-7,8-dihydropteridine diphosphate from 7,8-dihydroneopterin triphosphate: step 4/4.</text>
</comment>
<dbReference type="GO" id="GO:0016301">
    <property type="term" value="F:kinase activity"/>
    <property type="evidence" value="ECO:0007669"/>
    <property type="project" value="UniProtKB-KW"/>
</dbReference>
<dbReference type="RefSeq" id="WP_090959680.1">
    <property type="nucleotide sequence ID" value="NZ_CP181348.1"/>
</dbReference>
<dbReference type="Proteomes" id="UP000531216">
    <property type="component" value="Unassembled WGS sequence"/>
</dbReference>
<evidence type="ECO:0000256" key="8">
    <source>
        <dbReference type="ARBA" id="ARBA00022840"/>
    </source>
</evidence>
<accession>A0A7W6BSH4</accession>
<evidence type="ECO:0000256" key="9">
    <source>
        <dbReference type="ARBA" id="ARBA00022909"/>
    </source>
</evidence>
<evidence type="ECO:0000256" key="1">
    <source>
        <dbReference type="ARBA" id="ARBA00005051"/>
    </source>
</evidence>
<sequence>MITAYLGLGGNIGDPVHSMALALRALDRDLCTSVVAVSSVYETPPWGPIVQPTFLNACASVETSLSADGLLSLCLAVETELHRDRSVRWGPRTVDLDILDFGGVSMRSETLTLPHPRMGERAFVLVPLVEIAPQLILDGVTIVERLKTLDTTGIERRPTEPDWWRTA</sequence>
<protein>
    <recommendedName>
        <fullName evidence="4">2-amino-4-hydroxy-6-hydroxymethyldihydropteridine pyrophosphokinase</fullName>
        <ecNumber evidence="3">2.7.6.3</ecNumber>
    </recommendedName>
    <alternativeName>
        <fullName evidence="11">6-hydroxymethyl-7,8-dihydropterin pyrophosphokinase</fullName>
    </alternativeName>
    <alternativeName>
        <fullName evidence="12">7,8-dihydro-6-hydroxymethylpterin-pyrophosphokinase</fullName>
    </alternativeName>
</protein>
<evidence type="ECO:0000256" key="12">
    <source>
        <dbReference type="ARBA" id="ARBA00033413"/>
    </source>
</evidence>
<dbReference type="GO" id="GO:0005524">
    <property type="term" value="F:ATP binding"/>
    <property type="evidence" value="ECO:0007669"/>
    <property type="project" value="UniProtKB-KW"/>
</dbReference>
<dbReference type="UniPathway" id="UPA00077">
    <property type="reaction ID" value="UER00155"/>
</dbReference>
<name>A0A7W6BSH4_9HYPH</name>
<organism evidence="14 15">
    <name type="scientific">Aureimonas phyllosphaerae</name>
    <dbReference type="NCBI Taxonomy" id="1166078"/>
    <lineage>
        <taxon>Bacteria</taxon>
        <taxon>Pseudomonadati</taxon>
        <taxon>Pseudomonadota</taxon>
        <taxon>Alphaproteobacteria</taxon>
        <taxon>Hyphomicrobiales</taxon>
        <taxon>Aurantimonadaceae</taxon>
        <taxon>Aureimonas</taxon>
    </lineage>
</organism>
<keyword evidence="6" id="KW-0547">Nucleotide-binding</keyword>
<dbReference type="CDD" id="cd00483">
    <property type="entry name" value="HPPK"/>
    <property type="match status" value="1"/>
</dbReference>
<gene>
    <name evidence="14" type="ORF">GGR05_001342</name>
</gene>
<dbReference type="EMBL" id="JACIDO010000002">
    <property type="protein sequence ID" value="MBB3935214.1"/>
    <property type="molecule type" value="Genomic_DNA"/>
</dbReference>
<dbReference type="InterPro" id="IPR035907">
    <property type="entry name" value="Hppk_sf"/>
</dbReference>
<proteinExistence type="inferred from homology"/>
<dbReference type="PANTHER" id="PTHR43071">
    <property type="entry name" value="2-AMINO-4-HYDROXY-6-HYDROXYMETHYLDIHYDROPTERIDINE PYROPHOSPHOKINASE"/>
    <property type="match status" value="1"/>
</dbReference>
<comment type="caution">
    <text evidence="14">The sequence shown here is derived from an EMBL/GenBank/DDBJ whole genome shotgun (WGS) entry which is preliminary data.</text>
</comment>
<keyword evidence="5 14" id="KW-0808">Transferase</keyword>
<evidence type="ECO:0000313" key="14">
    <source>
        <dbReference type="EMBL" id="MBB3935214.1"/>
    </source>
</evidence>
<evidence type="ECO:0000259" key="13">
    <source>
        <dbReference type="PROSITE" id="PS00794"/>
    </source>
</evidence>
<evidence type="ECO:0000313" key="15">
    <source>
        <dbReference type="Proteomes" id="UP000531216"/>
    </source>
</evidence>
<feature type="domain" description="7,8-dihydro-6-hydroxymethylpterin-pyrophosphokinase" evidence="13">
    <location>
        <begin position="88"/>
        <end position="99"/>
    </location>
</feature>
<keyword evidence="9" id="KW-0289">Folate biosynthesis</keyword>
<evidence type="ECO:0000256" key="10">
    <source>
        <dbReference type="ARBA" id="ARBA00029409"/>
    </source>
</evidence>
<dbReference type="GO" id="GO:0003848">
    <property type="term" value="F:2-amino-4-hydroxy-6-hydroxymethyldihydropteridine diphosphokinase activity"/>
    <property type="evidence" value="ECO:0007669"/>
    <property type="project" value="UniProtKB-EC"/>
</dbReference>
<reference evidence="14 15" key="1">
    <citation type="submission" date="2020-08" db="EMBL/GenBank/DDBJ databases">
        <title>Genomic Encyclopedia of Type Strains, Phase IV (KMG-IV): sequencing the most valuable type-strain genomes for metagenomic binning, comparative biology and taxonomic classification.</title>
        <authorList>
            <person name="Goeker M."/>
        </authorList>
    </citation>
    <scope>NUCLEOTIDE SEQUENCE [LARGE SCALE GENOMIC DNA]</scope>
    <source>
        <strain evidence="14 15">DSM 25024</strain>
    </source>
</reference>
<keyword evidence="15" id="KW-1185">Reference proteome</keyword>
<comment type="function">
    <text evidence="10">Catalyzes the transfer of pyrophosphate from adenosine triphosphate (ATP) to 6-hydroxymethyl-7,8-dihydropterin, an enzymatic step in folate biosynthesis pathway.</text>
</comment>
<evidence type="ECO:0000256" key="7">
    <source>
        <dbReference type="ARBA" id="ARBA00022777"/>
    </source>
</evidence>
<evidence type="ECO:0000256" key="11">
    <source>
        <dbReference type="ARBA" id="ARBA00029766"/>
    </source>
</evidence>
<dbReference type="EC" id="2.7.6.3" evidence="3"/>
<dbReference type="GO" id="GO:0046654">
    <property type="term" value="P:tetrahydrofolate biosynthetic process"/>
    <property type="evidence" value="ECO:0007669"/>
    <property type="project" value="UniProtKB-UniPathway"/>
</dbReference>
<keyword evidence="7 14" id="KW-0418">Kinase</keyword>
<dbReference type="OrthoDB" id="9808041at2"/>